<gene>
    <name evidence="1" type="ORF">KYD98_02615</name>
</gene>
<name>A0ABS7ALK5_9CLOT</name>
<dbReference type="RefSeq" id="WP_219778037.1">
    <property type="nucleotide sequence ID" value="NZ_JAHXPT010000002.1"/>
</dbReference>
<dbReference type="Gene3D" id="1.10.246.150">
    <property type="match status" value="1"/>
</dbReference>
<accession>A0ABS7ALK5</accession>
<proteinExistence type="predicted"/>
<sequence>MLNDIKTLLGIKTENDDPKLKLYISMAITLIKKYLNNDNFDNSYIEENFSMAIILIVSNAYEYKKSGNKGNIKSISQGARNVAYGDNTAFCITDDVKALLPVPYIKMFY</sequence>
<organism evidence="1 2">
    <name type="scientific">Clostridium weizhouense</name>
    <dbReference type="NCBI Taxonomy" id="2859781"/>
    <lineage>
        <taxon>Bacteria</taxon>
        <taxon>Bacillati</taxon>
        <taxon>Bacillota</taxon>
        <taxon>Clostridia</taxon>
        <taxon>Eubacteriales</taxon>
        <taxon>Clostridiaceae</taxon>
        <taxon>Clostridium</taxon>
    </lineage>
</organism>
<reference evidence="1 2" key="1">
    <citation type="submission" date="2021-07" db="EMBL/GenBank/DDBJ databases">
        <title>Clostridium weizhouense sp. nov., an anaerobic bacterium isolated from activated sludge of Petroleum wastewater.</title>
        <authorList>
            <person name="Li Q."/>
        </authorList>
    </citation>
    <scope>NUCLEOTIDE SEQUENCE [LARGE SCALE GENOMIC DNA]</scope>
    <source>
        <strain evidence="1 2">YB-6</strain>
    </source>
</reference>
<dbReference type="Pfam" id="PF05135">
    <property type="entry name" value="Phage_connect_1"/>
    <property type="match status" value="1"/>
</dbReference>
<dbReference type="CDD" id="cd08054">
    <property type="entry name" value="gp6"/>
    <property type="match status" value="1"/>
</dbReference>
<keyword evidence="2" id="KW-1185">Reference proteome</keyword>
<dbReference type="EMBL" id="JAHXPT010000002">
    <property type="protein sequence ID" value="MBW6408973.1"/>
    <property type="molecule type" value="Genomic_DNA"/>
</dbReference>
<dbReference type="InterPro" id="IPR021146">
    <property type="entry name" value="Phage_gp6-like_head-tail"/>
</dbReference>
<dbReference type="InterPro" id="IPR053746">
    <property type="entry name" value="Viral_HT_Connector_Assembly"/>
</dbReference>
<dbReference type="Proteomes" id="UP001519921">
    <property type="component" value="Unassembled WGS sequence"/>
</dbReference>
<dbReference type="NCBIfam" id="TIGR01560">
    <property type="entry name" value="put_DNA_pack"/>
    <property type="match status" value="1"/>
</dbReference>
<comment type="caution">
    <text evidence="1">The sequence shown here is derived from an EMBL/GenBank/DDBJ whole genome shotgun (WGS) entry which is preliminary data.</text>
</comment>
<protein>
    <submittedName>
        <fullName evidence="1">Head-tail connector protein</fullName>
    </submittedName>
</protein>
<evidence type="ECO:0000313" key="2">
    <source>
        <dbReference type="Proteomes" id="UP001519921"/>
    </source>
</evidence>
<dbReference type="InterPro" id="IPR006450">
    <property type="entry name" value="Phage_HK97_gp6-like"/>
</dbReference>
<evidence type="ECO:0000313" key="1">
    <source>
        <dbReference type="EMBL" id="MBW6408973.1"/>
    </source>
</evidence>